<dbReference type="EMBL" id="DS027050">
    <property type="protein sequence ID" value="EAW12368.1"/>
    <property type="molecule type" value="Genomic_DNA"/>
</dbReference>
<accession>A1CCW1</accession>
<gene>
    <name evidence="1" type="ORF">ACLA_063350</name>
</gene>
<proteinExistence type="predicted"/>
<evidence type="ECO:0000313" key="1">
    <source>
        <dbReference type="EMBL" id="EAW12368.1"/>
    </source>
</evidence>
<dbReference type="Proteomes" id="UP000006701">
    <property type="component" value="Unassembled WGS sequence"/>
</dbReference>
<dbReference type="HOGENOM" id="CLU_808863_0_0_1"/>
<sequence>MNPLRYLAPPRPFTGISSSTTSEELEERINFADSIRLHLRLNAPESCYRSLQAYTKACQTLMERPSAAQNTQARESAVAEINNFEKSIESKGPARLCFDLATKTKMGEELDNLHDMWAFARYEKYLPASVKEDAPSHPSAKAADPWHKAFWKPFNGRLEAEAEAFNKVIFGQNAFSECPTYLLLALLCDQHTVDWDETLELIQYCGREGAELPKADFTDYLTARDVAGLATRLDRDENSISLSTEYVMGVGTMLLAYFRMHLPEALFEVDGADVTEWKPKQRLLDLMALQDGHEQAMRDLIRDMFYEMVLGGSDDEEEGEFDDDVDMDDENALEDFRNLGIRG</sequence>
<dbReference type="OMA" id="PWHKAFW"/>
<organism evidence="1 2">
    <name type="scientific">Aspergillus clavatus (strain ATCC 1007 / CBS 513.65 / DSM 816 / NCTC 3887 / NRRL 1 / QM 1276 / 107)</name>
    <dbReference type="NCBI Taxonomy" id="344612"/>
    <lineage>
        <taxon>Eukaryota</taxon>
        <taxon>Fungi</taxon>
        <taxon>Dikarya</taxon>
        <taxon>Ascomycota</taxon>
        <taxon>Pezizomycotina</taxon>
        <taxon>Eurotiomycetes</taxon>
        <taxon>Eurotiomycetidae</taxon>
        <taxon>Eurotiales</taxon>
        <taxon>Aspergillaceae</taxon>
        <taxon>Aspergillus</taxon>
        <taxon>Aspergillus subgen. Fumigati</taxon>
    </lineage>
</organism>
<protein>
    <submittedName>
        <fullName evidence="1">Uncharacterized protein</fullName>
    </submittedName>
</protein>
<dbReference type="GeneID" id="4705983"/>
<evidence type="ECO:0000313" key="2">
    <source>
        <dbReference type="Proteomes" id="UP000006701"/>
    </source>
</evidence>
<name>A1CCW1_ASPCL</name>
<keyword evidence="2" id="KW-1185">Reference proteome</keyword>
<dbReference type="eggNOG" id="ENOG502RN5V">
    <property type="taxonomic scope" value="Eukaryota"/>
</dbReference>
<reference evidence="1 2" key="1">
    <citation type="journal article" date="2008" name="PLoS Genet.">
        <title>Genomic islands in the pathogenic filamentous fungus Aspergillus fumigatus.</title>
        <authorList>
            <person name="Fedorova N.D."/>
            <person name="Khaldi N."/>
            <person name="Joardar V.S."/>
            <person name="Maiti R."/>
            <person name="Amedeo P."/>
            <person name="Anderson M.J."/>
            <person name="Crabtree J."/>
            <person name="Silva J.C."/>
            <person name="Badger J.H."/>
            <person name="Albarraq A."/>
            <person name="Angiuoli S."/>
            <person name="Bussey H."/>
            <person name="Bowyer P."/>
            <person name="Cotty P.J."/>
            <person name="Dyer P.S."/>
            <person name="Egan A."/>
            <person name="Galens K."/>
            <person name="Fraser-Liggett C.M."/>
            <person name="Haas B.J."/>
            <person name="Inman J.M."/>
            <person name="Kent R."/>
            <person name="Lemieux S."/>
            <person name="Malavazi I."/>
            <person name="Orvis J."/>
            <person name="Roemer T."/>
            <person name="Ronning C.M."/>
            <person name="Sundaram J.P."/>
            <person name="Sutton G."/>
            <person name="Turner G."/>
            <person name="Venter J.C."/>
            <person name="White O.R."/>
            <person name="Whitty B.R."/>
            <person name="Youngman P."/>
            <person name="Wolfe K.H."/>
            <person name="Goldman G.H."/>
            <person name="Wortman J.R."/>
            <person name="Jiang B."/>
            <person name="Denning D.W."/>
            <person name="Nierman W.C."/>
        </authorList>
    </citation>
    <scope>NUCLEOTIDE SEQUENCE [LARGE SCALE GENOMIC DNA]</scope>
    <source>
        <strain evidence="2">ATCC 1007 / CBS 513.65 / DSM 816 / NCTC 3887 / NRRL 1</strain>
    </source>
</reference>
<dbReference type="VEuPathDB" id="FungiDB:ACLA_063350"/>
<dbReference type="AlphaFoldDB" id="A1CCW1"/>
<dbReference type="KEGG" id="act:ACLA_063350"/>
<dbReference type="RefSeq" id="XP_001273794.1">
    <property type="nucleotide sequence ID" value="XM_001273793.1"/>
</dbReference>
<dbReference type="OrthoDB" id="4478691at2759"/>